<dbReference type="PANTHER" id="PTHR42756">
    <property type="entry name" value="TRANSCRIPTIONAL REGULATOR, MARR"/>
    <property type="match status" value="1"/>
</dbReference>
<evidence type="ECO:0000313" key="6">
    <source>
        <dbReference type="Proteomes" id="UP001176471"/>
    </source>
</evidence>
<keyword evidence="2" id="KW-0238">DNA-binding</keyword>
<dbReference type="PRINTS" id="PR00598">
    <property type="entry name" value="HTHMARR"/>
</dbReference>
<dbReference type="InterPro" id="IPR023187">
    <property type="entry name" value="Tscrpt_reg_MarR-type_CS"/>
</dbReference>
<proteinExistence type="predicted"/>
<evidence type="ECO:0000313" key="5">
    <source>
        <dbReference type="EMBL" id="MDO7835563.1"/>
    </source>
</evidence>
<evidence type="ECO:0000256" key="2">
    <source>
        <dbReference type="ARBA" id="ARBA00023125"/>
    </source>
</evidence>
<dbReference type="InterPro" id="IPR036390">
    <property type="entry name" value="WH_DNA-bd_sf"/>
</dbReference>
<evidence type="ECO:0000256" key="1">
    <source>
        <dbReference type="ARBA" id="ARBA00023015"/>
    </source>
</evidence>
<reference evidence="5" key="1">
    <citation type="submission" date="2023-07" db="EMBL/GenBank/DDBJ databases">
        <title>Bacterial whole genome sequence for Sphingobium sp. HBC34.</title>
        <authorList>
            <person name="Le V."/>
            <person name="Ko S.-R."/>
            <person name="Ahn C.-Y."/>
            <person name="Oh H.-M."/>
        </authorList>
    </citation>
    <scope>NUCLEOTIDE SEQUENCE</scope>
    <source>
        <strain evidence="5">HBC34</strain>
    </source>
</reference>
<dbReference type="PROSITE" id="PS50995">
    <property type="entry name" value="HTH_MARR_2"/>
    <property type="match status" value="1"/>
</dbReference>
<sequence length="160" mass="17727">MAGKKDRVDPCVPPQTQDALDQYLPYLVNRISSLGQAVQNRKLSGSGVNVVTLRALSILHIHGRLTVNEIAARAFAEQSTASRAIDAMVTAGLVERRVSQSDQRQRLLALTQAGSDLLHSCWPLVEDHFSMLTSGIDQHEIDICRNVLLRMIDNVKRQDT</sequence>
<keyword evidence="1" id="KW-0805">Transcription regulation</keyword>
<dbReference type="EMBL" id="JAUQOM010000004">
    <property type="protein sequence ID" value="MDO7835563.1"/>
    <property type="molecule type" value="Genomic_DNA"/>
</dbReference>
<dbReference type="Pfam" id="PF12802">
    <property type="entry name" value="MarR_2"/>
    <property type="match status" value="1"/>
</dbReference>
<gene>
    <name evidence="5" type="ORF">Q4610_10965</name>
</gene>
<dbReference type="Proteomes" id="UP001176471">
    <property type="component" value="Unassembled WGS sequence"/>
</dbReference>
<name>A0ABT8ZMD8_9SPHN</name>
<dbReference type="SMART" id="SM00347">
    <property type="entry name" value="HTH_MARR"/>
    <property type="match status" value="1"/>
</dbReference>
<organism evidence="5 6">
    <name type="scientific">Sphingobium cyanobacteriorum</name>
    <dbReference type="NCBI Taxonomy" id="3063954"/>
    <lineage>
        <taxon>Bacteria</taxon>
        <taxon>Pseudomonadati</taxon>
        <taxon>Pseudomonadota</taxon>
        <taxon>Alphaproteobacteria</taxon>
        <taxon>Sphingomonadales</taxon>
        <taxon>Sphingomonadaceae</taxon>
        <taxon>Sphingobium</taxon>
    </lineage>
</organism>
<dbReference type="PANTHER" id="PTHR42756:SF1">
    <property type="entry name" value="TRANSCRIPTIONAL REPRESSOR OF EMRAB OPERON"/>
    <property type="match status" value="1"/>
</dbReference>
<dbReference type="Gene3D" id="1.10.10.10">
    <property type="entry name" value="Winged helix-like DNA-binding domain superfamily/Winged helix DNA-binding domain"/>
    <property type="match status" value="1"/>
</dbReference>
<comment type="caution">
    <text evidence="5">The sequence shown here is derived from an EMBL/GenBank/DDBJ whole genome shotgun (WGS) entry which is preliminary data.</text>
</comment>
<feature type="domain" description="HTH marR-type" evidence="4">
    <location>
        <begin position="17"/>
        <end position="153"/>
    </location>
</feature>
<dbReference type="PROSITE" id="PS01117">
    <property type="entry name" value="HTH_MARR_1"/>
    <property type="match status" value="1"/>
</dbReference>
<dbReference type="InterPro" id="IPR000835">
    <property type="entry name" value="HTH_MarR-typ"/>
</dbReference>
<evidence type="ECO:0000256" key="3">
    <source>
        <dbReference type="ARBA" id="ARBA00023163"/>
    </source>
</evidence>
<dbReference type="SUPFAM" id="SSF46785">
    <property type="entry name" value="Winged helix' DNA-binding domain"/>
    <property type="match status" value="1"/>
</dbReference>
<keyword evidence="6" id="KW-1185">Reference proteome</keyword>
<dbReference type="RefSeq" id="WP_304535988.1">
    <property type="nucleotide sequence ID" value="NZ_JAUQOM010000004.1"/>
</dbReference>
<protein>
    <submittedName>
        <fullName evidence="5">MarR family winged helix-turn-helix transcriptional regulator</fullName>
    </submittedName>
</protein>
<keyword evidence="3" id="KW-0804">Transcription</keyword>
<dbReference type="InterPro" id="IPR036388">
    <property type="entry name" value="WH-like_DNA-bd_sf"/>
</dbReference>
<evidence type="ECO:0000259" key="4">
    <source>
        <dbReference type="PROSITE" id="PS50995"/>
    </source>
</evidence>
<accession>A0ABT8ZMD8</accession>